<dbReference type="Proteomes" id="UP000093111">
    <property type="component" value="Unassembled WGS sequence"/>
</dbReference>
<dbReference type="InterPro" id="IPR001544">
    <property type="entry name" value="Aminotrans_IV"/>
</dbReference>
<dbReference type="Pfam" id="PF01063">
    <property type="entry name" value="Aminotran_4"/>
    <property type="match status" value="1"/>
</dbReference>
<reference evidence="3 4" key="1">
    <citation type="journal article" date="2016" name="Syst. Appl. Microbiol.">
        <title>Pararhizobium polonicum sp. nov. isolated from tumors on stone fruit rootstocks.</title>
        <authorList>
            <person name="Pulawska J."/>
            <person name="Kuzmanovic N."/>
            <person name="Willems A."/>
            <person name="Pothier J.F."/>
        </authorList>
    </citation>
    <scope>NUCLEOTIDE SEQUENCE [LARGE SCALE GENOMIC DNA]</scope>
    <source>
        <strain evidence="3 4">F5.1</strain>
    </source>
</reference>
<feature type="region of interest" description="Disordered" evidence="2">
    <location>
        <begin position="90"/>
        <end position="110"/>
    </location>
</feature>
<evidence type="ECO:0000313" key="4">
    <source>
        <dbReference type="Proteomes" id="UP000093111"/>
    </source>
</evidence>
<dbReference type="AlphaFoldDB" id="A0A1C7P6L9"/>
<comment type="caution">
    <text evidence="3">The sequence shown here is derived from an EMBL/GenBank/DDBJ whole genome shotgun (WGS) entry which is preliminary data.</text>
</comment>
<dbReference type="RefSeq" id="WP_244506412.1">
    <property type="nucleotide sequence ID" value="NZ_LGLV01000007.1"/>
</dbReference>
<dbReference type="STRING" id="1612624.ADU59_12180"/>
<protein>
    <recommendedName>
        <fullName evidence="1">Probable branched-chain-amino-acid aminotransferase</fullName>
    </recommendedName>
</protein>
<evidence type="ECO:0000313" key="3">
    <source>
        <dbReference type="EMBL" id="OBZ95334.1"/>
    </source>
</evidence>
<dbReference type="EMBL" id="LGLV01000007">
    <property type="protein sequence ID" value="OBZ95334.1"/>
    <property type="molecule type" value="Genomic_DNA"/>
</dbReference>
<sequence>MNDFSLIETMRWESRTGIVRLRLHLARLKRSAGRLGFPGAEKAAEKLADVLGESLPPSALSGISPSRGEIARDTSPLEVDSGLISSLEEEMSARPTEGGNPDKTTKDQAPLRIRLTLSPTGEIAITTAPFTPLPDGTVWRVAIATTRLHSTNTLLRHKTTRRAVYEMARTEYPATEADEVLLLNEKGEPCEGTITSIFLDDGSGILKTPPIAYGLLAGVLRTELICARRARVQRLTLKDLQNGTLYMGNSLRGLIRAELISA</sequence>
<evidence type="ECO:0000256" key="1">
    <source>
        <dbReference type="ARBA" id="ARBA00014472"/>
    </source>
</evidence>
<keyword evidence="4" id="KW-1185">Reference proteome</keyword>
<dbReference type="GO" id="GO:0003824">
    <property type="term" value="F:catalytic activity"/>
    <property type="evidence" value="ECO:0007669"/>
    <property type="project" value="InterPro"/>
</dbReference>
<dbReference type="Gene3D" id="3.30.470.10">
    <property type="match status" value="1"/>
</dbReference>
<evidence type="ECO:0000256" key="2">
    <source>
        <dbReference type="SAM" id="MobiDB-lite"/>
    </source>
</evidence>
<dbReference type="InterPro" id="IPR043131">
    <property type="entry name" value="BCAT-like_N"/>
</dbReference>
<dbReference type="Gene3D" id="3.20.10.10">
    <property type="entry name" value="D-amino Acid Aminotransferase, subunit A, domain 2"/>
    <property type="match status" value="1"/>
</dbReference>
<proteinExistence type="predicted"/>
<dbReference type="SUPFAM" id="SSF56752">
    <property type="entry name" value="D-aminoacid aminotransferase-like PLP-dependent enzymes"/>
    <property type="match status" value="1"/>
</dbReference>
<dbReference type="InterPro" id="IPR043132">
    <property type="entry name" value="BCAT-like_C"/>
</dbReference>
<name>A0A1C7P6L9_9HYPH</name>
<dbReference type="NCBIfam" id="NF005731">
    <property type="entry name" value="PRK07546.1-5"/>
    <property type="match status" value="1"/>
</dbReference>
<gene>
    <name evidence="3" type="ORF">ADU59_12180</name>
</gene>
<dbReference type="PATRIC" id="fig|1612624.7.peg.4327"/>
<dbReference type="InterPro" id="IPR036038">
    <property type="entry name" value="Aminotransferase-like"/>
</dbReference>
<organism evidence="3 4">
    <name type="scientific">Pararhizobium polonicum</name>
    <dbReference type="NCBI Taxonomy" id="1612624"/>
    <lineage>
        <taxon>Bacteria</taxon>
        <taxon>Pseudomonadati</taxon>
        <taxon>Pseudomonadota</taxon>
        <taxon>Alphaproteobacteria</taxon>
        <taxon>Hyphomicrobiales</taxon>
        <taxon>Rhizobiaceae</taxon>
        <taxon>Rhizobium/Agrobacterium group</taxon>
        <taxon>Pararhizobium</taxon>
    </lineage>
</organism>
<accession>A0A1C7P6L9</accession>